<dbReference type="EMBL" id="MU971355">
    <property type="protein sequence ID" value="KAK9238561.1"/>
    <property type="molecule type" value="Genomic_DNA"/>
</dbReference>
<name>A0ACC3T3P9_LIPKO</name>
<proteinExistence type="predicted"/>
<evidence type="ECO:0000313" key="2">
    <source>
        <dbReference type="Proteomes" id="UP001433508"/>
    </source>
</evidence>
<reference evidence="2" key="1">
    <citation type="journal article" date="2024" name="Front. Bioeng. Biotechnol.">
        <title>Genome-scale model development and genomic sequencing of the oleaginous clade Lipomyces.</title>
        <authorList>
            <person name="Czajka J.J."/>
            <person name="Han Y."/>
            <person name="Kim J."/>
            <person name="Mondo S.J."/>
            <person name="Hofstad B.A."/>
            <person name="Robles A."/>
            <person name="Haridas S."/>
            <person name="Riley R."/>
            <person name="LaButti K."/>
            <person name="Pangilinan J."/>
            <person name="Andreopoulos W."/>
            <person name="Lipzen A."/>
            <person name="Yan J."/>
            <person name="Wang M."/>
            <person name="Ng V."/>
            <person name="Grigoriev I.V."/>
            <person name="Spatafora J.W."/>
            <person name="Magnuson J.K."/>
            <person name="Baker S.E."/>
            <person name="Pomraning K.R."/>
        </authorList>
    </citation>
    <scope>NUCLEOTIDE SEQUENCE [LARGE SCALE GENOMIC DNA]</scope>
    <source>
        <strain evidence="2">CBS 7786</strain>
    </source>
</reference>
<dbReference type="Proteomes" id="UP001433508">
    <property type="component" value="Unassembled WGS sequence"/>
</dbReference>
<sequence length="222" mass="24917">MRNQLVICQLMRKSRVPTQVSRASQHQKQAYYHYTNDAFALHRAYLTKNGFRGLDTPFSHWCNRGGKRAYGQTACCINGVYHGRFATIEENLSNRSCGNNARPFCPGHGSPAVKCMYLHADGTIKPVSKSGRHGAKMHMYKALLHFPRCQCGDLRRTPGAPQSLPCYLERHLLQLFIDLHTSDPNHDIFADPAPGLVCLPLYSLGLRSRVGQNYAGISPPEY</sequence>
<accession>A0ACC3T3P9</accession>
<comment type="caution">
    <text evidence="1">The sequence shown here is derived from an EMBL/GenBank/DDBJ whole genome shotgun (WGS) entry which is preliminary data.</text>
</comment>
<evidence type="ECO:0000313" key="1">
    <source>
        <dbReference type="EMBL" id="KAK9238561.1"/>
    </source>
</evidence>
<organism evidence="1 2">
    <name type="scientific">Lipomyces kononenkoae</name>
    <name type="common">Yeast</name>
    <dbReference type="NCBI Taxonomy" id="34357"/>
    <lineage>
        <taxon>Eukaryota</taxon>
        <taxon>Fungi</taxon>
        <taxon>Dikarya</taxon>
        <taxon>Ascomycota</taxon>
        <taxon>Saccharomycotina</taxon>
        <taxon>Lipomycetes</taxon>
        <taxon>Lipomycetales</taxon>
        <taxon>Lipomycetaceae</taxon>
        <taxon>Lipomyces</taxon>
    </lineage>
</organism>
<gene>
    <name evidence="1" type="ORF">V1525DRAFT_400909</name>
</gene>
<protein>
    <submittedName>
        <fullName evidence="1">Uncharacterized protein</fullName>
    </submittedName>
</protein>
<keyword evidence="2" id="KW-1185">Reference proteome</keyword>